<dbReference type="EMBL" id="JACOOE010000001">
    <property type="protein sequence ID" value="MBC5603105.1"/>
    <property type="molecule type" value="Genomic_DNA"/>
</dbReference>
<accession>A0ABR7C5M2</accession>
<keyword evidence="1" id="KW-0732">Signal</keyword>
<organism evidence="2 3">
    <name type="scientific">Bacteroides difficilis</name>
    <dbReference type="NCBI Taxonomy" id="2763021"/>
    <lineage>
        <taxon>Bacteria</taxon>
        <taxon>Pseudomonadati</taxon>
        <taxon>Bacteroidota</taxon>
        <taxon>Bacteroidia</taxon>
        <taxon>Bacteroidales</taxon>
        <taxon>Bacteroidaceae</taxon>
        <taxon>Bacteroides</taxon>
    </lineage>
</organism>
<dbReference type="InterPro" id="IPR013320">
    <property type="entry name" value="ConA-like_dom_sf"/>
</dbReference>
<comment type="caution">
    <text evidence="2">The sequence shown here is derived from an EMBL/GenBank/DDBJ whole genome shotgun (WGS) entry which is preliminary data.</text>
</comment>
<keyword evidence="3" id="KW-1185">Reference proteome</keyword>
<sequence length="254" mass="27577">MRKVLLTLALVATASLSNAQVLRNNFLNGCKEGEPIEKAAYTAKKAPLNKDVWSAVFNEKAPYIGESPVAGKELSYKGYNEKGLSIIWGGLPEDATFRPSIYGLESGRAYSTGTYYVSFLVNFSKFKAKGNMDFISTSTNHAAGTSRGFVFASNQGSKLKFGVGIHKQRASSPKTYDLNATHLIVLKIDFAQNQASLFVDPELKDKEPTPDAVATEEGALKAGIKGIMLKNRNNYAGNIGNFRFTDSWAGIIGK</sequence>
<gene>
    <name evidence="2" type="ORF">H8S67_00220</name>
</gene>
<dbReference type="Gene3D" id="2.60.120.200">
    <property type="match status" value="1"/>
</dbReference>
<feature type="signal peptide" evidence="1">
    <location>
        <begin position="1"/>
        <end position="19"/>
    </location>
</feature>
<proteinExistence type="predicted"/>
<protein>
    <submittedName>
        <fullName evidence="2">Uncharacterized protein</fullName>
    </submittedName>
</protein>
<name>A0ABR7C5M2_9BACE</name>
<dbReference type="SUPFAM" id="SSF49899">
    <property type="entry name" value="Concanavalin A-like lectins/glucanases"/>
    <property type="match status" value="1"/>
</dbReference>
<dbReference type="Proteomes" id="UP000600600">
    <property type="component" value="Unassembled WGS sequence"/>
</dbReference>
<dbReference type="RefSeq" id="WP_186965991.1">
    <property type="nucleotide sequence ID" value="NZ_JACOOE010000001.1"/>
</dbReference>
<reference evidence="2 3" key="1">
    <citation type="submission" date="2020-08" db="EMBL/GenBank/DDBJ databases">
        <title>Genome public.</title>
        <authorList>
            <person name="Liu C."/>
            <person name="Sun Q."/>
        </authorList>
    </citation>
    <scope>NUCLEOTIDE SEQUENCE [LARGE SCALE GENOMIC DNA]</scope>
    <source>
        <strain evidence="2 3">M27</strain>
    </source>
</reference>
<feature type="chain" id="PRO_5045799098" evidence="1">
    <location>
        <begin position="20"/>
        <end position="254"/>
    </location>
</feature>
<evidence type="ECO:0000256" key="1">
    <source>
        <dbReference type="SAM" id="SignalP"/>
    </source>
</evidence>
<evidence type="ECO:0000313" key="2">
    <source>
        <dbReference type="EMBL" id="MBC5603105.1"/>
    </source>
</evidence>
<evidence type="ECO:0000313" key="3">
    <source>
        <dbReference type="Proteomes" id="UP000600600"/>
    </source>
</evidence>